<sequence length="32" mass="3903">MKSFEEGRYNKIIQLKIVYDEQIENLENSEQN</sequence>
<organism evidence="1">
    <name type="scientific">Pyramimonas orientalis virus</name>
    <name type="common">PoV01</name>
    <dbReference type="NCBI Taxonomy" id="455367"/>
    <lineage>
        <taxon>Viruses</taxon>
        <taxon>Varidnaviria</taxon>
        <taxon>Bamfordvirae</taxon>
        <taxon>Nucleocytoviricota</taxon>
        <taxon>Megaviricetes</taxon>
        <taxon>Imitervirales</taxon>
        <taxon>Allomimiviridae</taxon>
        <taxon>Heliosvirus</taxon>
        <taxon>Heliosvirus raunefjordenense</taxon>
    </lineage>
</organism>
<dbReference type="EMBL" id="MT663538">
    <property type="protein sequence ID" value="QOI90497.1"/>
    <property type="molecule type" value="Genomic_DNA"/>
</dbReference>
<evidence type="ECO:0000313" key="1">
    <source>
        <dbReference type="EMBL" id="QOI90497.1"/>
    </source>
</evidence>
<protein>
    <submittedName>
        <fullName evidence="1">Uncharacterized protein</fullName>
    </submittedName>
</protein>
<reference evidence="1" key="1">
    <citation type="submission" date="2020-06" db="EMBL/GenBank/DDBJ databases">
        <title>Lateral gene transfer of anion-conducting channel rhodopsins between green algae and giant viruses.</title>
        <authorList>
            <person name="Rozenberg A."/>
            <person name="Oppermann J."/>
            <person name="Wietek J."/>
            <person name="Fernandez Lahore R.G."/>
            <person name="Sandaa R.-A."/>
            <person name="Bratbak G."/>
            <person name="Hegemann P."/>
            <person name="Beja O."/>
        </authorList>
    </citation>
    <scope>NUCLEOTIDE SEQUENCE</scope>
    <source>
        <strain evidence="1">01B</strain>
    </source>
</reference>
<organismHost>
    <name type="scientific">Pyramimonas plurioculata</name>
    <dbReference type="NCBI Taxonomy" id="36893"/>
</organismHost>
<name>A0A7M3UP38_POV01</name>
<gene>
    <name evidence="1" type="ORF">HWQ62_00362</name>
</gene>
<proteinExistence type="predicted"/>
<accession>A0A7M3UP38</accession>